<name>A0A4C1SE33_EUMVA</name>
<evidence type="ECO:0000313" key="2">
    <source>
        <dbReference type="EMBL" id="GBP00304.1"/>
    </source>
</evidence>
<reference evidence="2 3" key="1">
    <citation type="journal article" date="2019" name="Commun. Biol.">
        <title>The bagworm genome reveals a unique fibroin gene that provides high tensile strength.</title>
        <authorList>
            <person name="Kono N."/>
            <person name="Nakamura H."/>
            <person name="Ohtoshi R."/>
            <person name="Tomita M."/>
            <person name="Numata K."/>
            <person name="Arakawa K."/>
        </authorList>
    </citation>
    <scope>NUCLEOTIDE SEQUENCE [LARGE SCALE GENOMIC DNA]</scope>
</reference>
<evidence type="ECO:0000313" key="3">
    <source>
        <dbReference type="Proteomes" id="UP000299102"/>
    </source>
</evidence>
<dbReference type="AlphaFoldDB" id="A0A4C1SE33"/>
<dbReference type="EMBL" id="BGZK01000005">
    <property type="protein sequence ID" value="GBP00304.1"/>
    <property type="molecule type" value="Genomic_DNA"/>
</dbReference>
<protein>
    <submittedName>
        <fullName evidence="2">Uncharacterized protein</fullName>
    </submittedName>
</protein>
<gene>
    <name evidence="2" type="ORF">EVAR_898_1</name>
</gene>
<feature type="compositionally biased region" description="Basic residues" evidence="1">
    <location>
        <begin position="88"/>
        <end position="98"/>
    </location>
</feature>
<accession>A0A4C1SE33</accession>
<keyword evidence="3" id="KW-1185">Reference proteome</keyword>
<feature type="region of interest" description="Disordered" evidence="1">
    <location>
        <begin position="74"/>
        <end position="102"/>
    </location>
</feature>
<comment type="caution">
    <text evidence="2">The sequence shown here is derived from an EMBL/GenBank/DDBJ whole genome shotgun (WGS) entry which is preliminary data.</text>
</comment>
<evidence type="ECO:0000256" key="1">
    <source>
        <dbReference type="SAM" id="MobiDB-lite"/>
    </source>
</evidence>
<proteinExistence type="predicted"/>
<dbReference type="Proteomes" id="UP000299102">
    <property type="component" value="Unassembled WGS sequence"/>
</dbReference>
<organism evidence="2 3">
    <name type="scientific">Eumeta variegata</name>
    <name type="common">Bagworm moth</name>
    <name type="synonym">Eumeta japonica</name>
    <dbReference type="NCBI Taxonomy" id="151549"/>
    <lineage>
        <taxon>Eukaryota</taxon>
        <taxon>Metazoa</taxon>
        <taxon>Ecdysozoa</taxon>
        <taxon>Arthropoda</taxon>
        <taxon>Hexapoda</taxon>
        <taxon>Insecta</taxon>
        <taxon>Pterygota</taxon>
        <taxon>Neoptera</taxon>
        <taxon>Endopterygota</taxon>
        <taxon>Lepidoptera</taxon>
        <taxon>Glossata</taxon>
        <taxon>Ditrysia</taxon>
        <taxon>Tineoidea</taxon>
        <taxon>Psychidae</taxon>
        <taxon>Oiketicinae</taxon>
        <taxon>Eumeta</taxon>
    </lineage>
</organism>
<sequence length="114" mass="12988">MKENIALKPVCWFSRISYEAKERQEYRNQSSRRFVQTEHFSLSELPVISDGGYPFISPPRDTCHGDIHYRHKVGALSSEGRTASPTKSGRRHQNKSRTTHPAAAYVMSCDSYAP</sequence>